<keyword evidence="1" id="KW-0560">Oxidoreductase</keyword>
<keyword evidence="3" id="KW-1185">Reference proteome</keyword>
<evidence type="ECO:0000259" key="2">
    <source>
        <dbReference type="Pfam" id="PF01073"/>
    </source>
</evidence>
<gene>
    <name evidence="4" type="primary">LOC106476502</name>
</gene>
<dbReference type="SUPFAM" id="SSF51735">
    <property type="entry name" value="NAD(P)-binding Rossmann-fold domains"/>
    <property type="match status" value="1"/>
</dbReference>
<dbReference type="InterPro" id="IPR050425">
    <property type="entry name" value="NAD(P)_dehydrat-like"/>
</dbReference>
<feature type="non-terminal residue" evidence="4">
    <location>
        <position position="1"/>
    </location>
</feature>
<sequence>AVKDCSYVIHVASPFPNTPPASEDEVVKPAVEGTKRVLQACADAGTVKRVVLTSSIAAIHGETTVEEGKVYTEADWTNTESTTLDLYSKSKTMAEKEAWDFIKELPDEKKFELAVINPGLVCGPVLTPTLSTSNEIVKRLLERGMPMVPRVNFCCCDVRDVAQAHLKAMTTPSAEGHRHIICAQTFWLKDMALILTKEFKPQGMRTGSNG</sequence>
<dbReference type="PANTHER" id="PTHR10366:SF564">
    <property type="entry name" value="STEROL-4-ALPHA-CARBOXYLATE 3-DEHYDROGENASE, DECARBOXYLATING"/>
    <property type="match status" value="1"/>
</dbReference>
<reference evidence="4" key="1">
    <citation type="submission" date="2025-08" db="UniProtKB">
        <authorList>
            <consortium name="RefSeq"/>
        </authorList>
    </citation>
    <scope>IDENTIFICATION</scope>
    <source>
        <tissue evidence="4">Muscle</tissue>
    </source>
</reference>
<dbReference type="InterPro" id="IPR036291">
    <property type="entry name" value="NAD(P)-bd_dom_sf"/>
</dbReference>
<evidence type="ECO:0000313" key="4">
    <source>
        <dbReference type="RefSeq" id="XP_022236060.1"/>
    </source>
</evidence>
<evidence type="ECO:0000256" key="1">
    <source>
        <dbReference type="ARBA" id="ARBA00023002"/>
    </source>
</evidence>
<proteinExistence type="predicted"/>
<organism evidence="3 4">
    <name type="scientific">Limulus polyphemus</name>
    <name type="common">Atlantic horseshoe crab</name>
    <dbReference type="NCBI Taxonomy" id="6850"/>
    <lineage>
        <taxon>Eukaryota</taxon>
        <taxon>Metazoa</taxon>
        <taxon>Ecdysozoa</taxon>
        <taxon>Arthropoda</taxon>
        <taxon>Chelicerata</taxon>
        <taxon>Merostomata</taxon>
        <taxon>Xiphosura</taxon>
        <taxon>Limulidae</taxon>
        <taxon>Limulus</taxon>
    </lineage>
</organism>
<dbReference type="RefSeq" id="XP_022236060.1">
    <property type="nucleotide sequence ID" value="XM_022380352.1"/>
</dbReference>
<dbReference type="Pfam" id="PF01073">
    <property type="entry name" value="3Beta_HSD"/>
    <property type="match status" value="1"/>
</dbReference>
<name>A0ABM1RXF5_LIMPO</name>
<dbReference type="InterPro" id="IPR002225">
    <property type="entry name" value="3Beta_OHSteriod_DH/Estase"/>
</dbReference>
<protein>
    <submittedName>
        <fullName evidence="4">NADPH-dependent aldehyde reductase ARI1-like</fullName>
    </submittedName>
</protein>
<dbReference type="Gene3D" id="3.40.50.720">
    <property type="entry name" value="NAD(P)-binding Rossmann-like Domain"/>
    <property type="match status" value="1"/>
</dbReference>
<accession>A0ABM1RXF5</accession>
<dbReference type="GeneID" id="106476502"/>
<evidence type="ECO:0000313" key="3">
    <source>
        <dbReference type="Proteomes" id="UP000694941"/>
    </source>
</evidence>
<feature type="domain" description="3-beta hydroxysteroid dehydrogenase/isomerase" evidence="2">
    <location>
        <begin position="1"/>
        <end position="191"/>
    </location>
</feature>
<dbReference type="Proteomes" id="UP000694941">
    <property type="component" value="Unplaced"/>
</dbReference>
<dbReference type="PANTHER" id="PTHR10366">
    <property type="entry name" value="NAD DEPENDENT EPIMERASE/DEHYDRATASE"/>
    <property type="match status" value="1"/>
</dbReference>